<dbReference type="EMBL" id="CM001217">
    <property type="protein sequence ID" value="AES59776.1"/>
    <property type="molecule type" value="Genomic_DNA"/>
</dbReference>
<sequence length="245" mass="28117">MIRSKVEKTATLNLIGLLVKNSSLQLKNKLLLQCCKSSSLKGLAQLVSNPAPYRAIYYTKCGGCNCYSLLQWPKIEDDAALVLEFISQDLNHRRLQNKSLSDLATSIAYNRLADLLRLIKDEKVLDIILDKKRNSEVKYMVNDLRQFSFQGSWLDSIEKLFVNNLHDDVSSLVKLEDHENQLCKEHRFLNKWVEFWTSKLEQSKAGLAAINKRNLHTTKSSYASQIIEIEKIPLRVCLDGVIEKF</sequence>
<gene>
    <name evidence="1" type="ordered locus">MTR_1g025670</name>
</gene>
<dbReference type="EnsemblPlants" id="AES59776">
    <property type="protein sequence ID" value="AES59776"/>
    <property type="gene ID" value="MTR_1g025670"/>
</dbReference>
<reference evidence="2" key="3">
    <citation type="submission" date="2015-04" db="UniProtKB">
        <authorList>
            <consortium name="EnsemblPlants"/>
        </authorList>
    </citation>
    <scope>IDENTIFICATION</scope>
    <source>
        <strain evidence="2">cv. Jemalong A17</strain>
    </source>
</reference>
<accession>G7I7S4</accession>
<keyword evidence="3" id="KW-1185">Reference proteome</keyword>
<dbReference type="HOGENOM" id="CLU_1134972_0_0_1"/>
<name>G7I7S4_MEDTR</name>
<organism evidence="1 3">
    <name type="scientific">Medicago truncatula</name>
    <name type="common">Barrel medic</name>
    <name type="synonym">Medicago tribuloides</name>
    <dbReference type="NCBI Taxonomy" id="3880"/>
    <lineage>
        <taxon>Eukaryota</taxon>
        <taxon>Viridiplantae</taxon>
        <taxon>Streptophyta</taxon>
        <taxon>Embryophyta</taxon>
        <taxon>Tracheophyta</taxon>
        <taxon>Spermatophyta</taxon>
        <taxon>Magnoliopsida</taxon>
        <taxon>eudicotyledons</taxon>
        <taxon>Gunneridae</taxon>
        <taxon>Pentapetalae</taxon>
        <taxon>rosids</taxon>
        <taxon>fabids</taxon>
        <taxon>Fabales</taxon>
        <taxon>Fabaceae</taxon>
        <taxon>Papilionoideae</taxon>
        <taxon>50 kb inversion clade</taxon>
        <taxon>NPAAA clade</taxon>
        <taxon>Hologalegina</taxon>
        <taxon>IRL clade</taxon>
        <taxon>Trifolieae</taxon>
        <taxon>Medicago</taxon>
    </lineage>
</organism>
<dbReference type="Proteomes" id="UP000002051">
    <property type="component" value="Unassembled WGS sequence"/>
</dbReference>
<evidence type="ECO:0000313" key="3">
    <source>
        <dbReference type="Proteomes" id="UP000002051"/>
    </source>
</evidence>
<reference evidence="1 3" key="1">
    <citation type="journal article" date="2011" name="Nature">
        <title>The Medicago genome provides insight into the evolution of rhizobial symbioses.</title>
        <authorList>
            <person name="Young N.D."/>
            <person name="Debelle F."/>
            <person name="Oldroyd G.E."/>
            <person name="Geurts R."/>
            <person name="Cannon S.B."/>
            <person name="Udvardi M.K."/>
            <person name="Benedito V.A."/>
            <person name="Mayer K.F."/>
            <person name="Gouzy J."/>
            <person name="Schoof H."/>
            <person name="Van de Peer Y."/>
            <person name="Proost S."/>
            <person name="Cook D.R."/>
            <person name="Meyers B.C."/>
            <person name="Spannagl M."/>
            <person name="Cheung F."/>
            <person name="De Mita S."/>
            <person name="Krishnakumar V."/>
            <person name="Gundlach H."/>
            <person name="Zhou S."/>
            <person name="Mudge J."/>
            <person name="Bharti A.K."/>
            <person name="Murray J.D."/>
            <person name="Naoumkina M.A."/>
            <person name="Rosen B."/>
            <person name="Silverstein K.A."/>
            <person name="Tang H."/>
            <person name="Rombauts S."/>
            <person name="Zhao P.X."/>
            <person name="Zhou P."/>
            <person name="Barbe V."/>
            <person name="Bardou P."/>
            <person name="Bechner M."/>
            <person name="Bellec A."/>
            <person name="Berger A."/>
            <person name="Berges H."/>
            <person name="Bidwell S."/>
            <person name="Bisseling T."/>
            <person name="Choisne N."/>
            <person name="Couloux A."/>
            <person name="Denny R."/>
            <person name="Deshpande S."/>
            <person name="Dai X."/>
            <person name="Doyle J.J."/>
            <person name="Dudez A.M."/>
            <person name="Farmer A.D."/>
            <person name="Fouteau S."/>
            <person name="Franken C."/>
            <person name="Gibelin C."/>
            <person name="Gish J."/>
            <person name="Goldstein S."/>
            <person name="Gonzalez A.J."/>
            <person name="Green P.J."/>
            <person name="Hallab A."/>
            <person name="Hartog M."/>
            <person name="Hua A."/>
            <person name="Humphray S.J."/>
            <person name="Jeong D.H."/>
            <person name="Jing Y."/>
            <person name="Jocker A."/>
            <person name="Kenton S.M."/>
            <person name="Kim D.J."/>
            <person name="Klee K."/>
            <person name="Lai H."/>
            <person name="Lang C."/>
            <person name="Lin S."/>
            <person name="Macmil S.L."/>
            <person name="Magdelenat G."/>
            <person name="Matthews L."/>
            <person name="McCorrison J."/>
            <person name="Monaghan E.L."/>
            <person name="Mun J.H."/>
            <person name="Najar F.Z."/>
            <person name="Nicholson C."/>
            <person name="Noirot C."/>
            <person name="O'Bleness M."/>
            <person name="Paule C.R."/>
            <person name="Poulain J."/>
            <person name="Prion F."/>
            <person name="Qin B."/>
            <person name="Qu C."/>
            <person name="Retzel E.F."/>
            <person name="Riddle C."/>
            <person name="Sallet E."/>
            <person name="Samain S."/>
            <person name="Samson N."/>
            <person name="Sanders I."/>
            <person name="Saurat O."/>
            <person name="Scarpelli C."/>
            <person name="Schiex T."/>
            <person name="Segurens B."/>
            <person name="Severin A.J."/>
            <person name="Sherrier D.J."/>
            <person name="Shi R."/>
            <person name="Sims S."/>
            <person name="Singer S.R."/>
            <person name="Sinharoy S."/>
            <person name="Sterck L."/>
            <person name="Viollet A."/>
            <person name="Wang B.B."/>
            <person name="Wang K."/>
            <person name="Wang M."/>
            <person name="Wang X."/>
            <person name="Warfsmann J."/>
            <person name="Weissenbach J."/>
            <person name="White D.D."/>
            <person name="White J.D."/>
            <person name="Wiley G.B."/>
            <person name="Wincker P."/>
            <person name="Xing Y."/>
            <person name="Yang L."/>
            <person name="Yao Z."/>
            <person name="Ying F."/>
            <person name="Zhai J."/>
            <person name="Zhou L."/>
            <person name="Zuber A."/>
            <person name="Denarie J."/>
            <person name="Dixon R.A."/>
            <person name="May G.D."/>
            <person name="Schwartz D.C."/>
            <person name="Rogers J."/>
            <person name="Quetier F."/>
            <person name="Town C.D."/>
            <person name="Roe B.A."/>
        </authorList>
    </citation>
    <scope>NUCLEOTIDE SEQUENCE [LARGE SCALE GENOMIC DNA]</scope>
    <source>
        <strain evidence="1">A17</strain>
        <strain evidence="2 3">cv. Jemalong A17</strain>
    </source>
</reference>
<dbReference type="AlphaFoldDB" id="G7I7S4"/>
<proteinExistence type="predicted"/>
<evidence type="ECO:0000313" key="1">
    <source>
        <dbReference type="EMBL" id="AES59776.1"/>
    </source>
</evidence>
<protein>
    <submittedName>
        <fullName evidence="1 2">Uncharacterized protein</fullName>
    </submittedName>
</protein>
<evidence type="ECO:0000313" key="2">
    <source>
        <dbReference type="EnsemblPlants" id="AES59776"/>
    </source>
</evidence>
<dbReference type="PaxDb" id="3880-AES59776"/>
<reference evidence="1 3" key="2">
    <citation type="journal article" date="2014" name="BMC Genomics">
        <title>An improved genome release (version Mt4.0) for the model legume Medicago truncatula.</title>
        <authorList>
            <person name="Tang H."/>
            <person name="Krishnakumar V."/>
            <person name="Bidwell S."/>
            <person name="Rosen B."/>
            <person name="Chan A."/>
            <person name="Zhou S."/>
            <person name="Gentzbittel L."/>
            <person name="Childs K.L."/>
            <person name="Yandell M."/>
            <person name="Gundlach H."/>
            <person name="Mayer K.F."/>
            <person name="Schwartz D.C."/>
            <person name="Town C.D."/>
        </authorList>
    </citation>
    <scope>GENOME REANNOTATION</scope>
    <source>
        <strain evidence="2 3">cv. Jemalong A17</strain>
    </source>
</reference>